<dbReference type="Gene3D" id="1.10.101.10">
    <property type="entry name" value="PGBD-like superfamily/PGBD"/>
    <property type="match status" value="1"/>
</dbReference>
<gene>
    <name evidence="6" type="ORF">H6P87_00782</name>
</gene>
<evidence type="ECO:0000256" key="2">
    <source>
        <dbReference type="ARBA" id="ARBA00011901"/>
    </source>
</evidence>
<evidence type="ECO:0000256" key="4">
    <source>
        <dbReference type="ARBA" id="ARBA00023316"/>
    </source>
</evidence>
<keyword evidence="7" id="KW-1185">Reference proteome</keyword>
<keyword evidence="3" id="KW-0378">Hydrolase</keyword>
<dbReference type="EMBL" id="CP060138">
    <property type="protein sequence ID" value="QQV75233.1"/>
    <property type="molecule type" value="Genomic_DNA"/>
</dbReference>
<evidence type="ECO:0000256" key="3">
    <source>
        <dbReference type="ARBA" id="ARBA00022801"/>
    </source>
</evidence>
<evidence type="ECO:0000256" key="1">
    <source>
        <dbReference type="ARBA" id="ARBA00001561"/>
    </source>
</evidence>
<dbReference type="InterPro" id="IPR051206">
    <property type="entry name" value="NAMLAA_amidase_2"/>
</dbReference>
<dbReference type="CDD" id="cd06583">
    <property type="entry name" value="PGRP"/>
    <property type="match status" value="1"/>
</dbReference>
<proteinExistence type="predicted"/>
<evidence type="ECO:0000259" key="5">
    <source>
        <dbReference type="SMART" id="SM00644"/>
    </source>
</evidence>
<dbReference type="PANTHER" id="PTHR30417:SF1">
    <property type="entry name" value="N-ACETYLMURAMOYL-L-ALANINE AMIDASE AMID"/>
    <property type="match status" value="1"/>
</dbReference>
<dbReference type="Proteomes" id="UP000595296">
    <property type="component" value="Chromosome"/>
</dbReference>
<dbReference type="Gene3D" id="3.40.80.10">
    <property type="entry name" value="Peptidoglycan recognition protein-like"/>
    <property type="match status" value="1"/>
</dbReference>
<dbReference type="SUPFAM" id="SSF55846">
    <property type="entry name" value="N-acetylmuramoyl-L-alanine amidase-like"/>
    <property type="match status" value="1"/>
</dbReference>
<reference evidence="6 7" key="1">
    <citation type="journal article" date="2021" name="Int. J. Syst. Evol. Microbiol.">
        <title>Characterization of a novel transitional group Rickettsia species (Rickettsia tillamookensis sp. nov.) from the western black-legged tick, Ixodes pacificus.</title>
        <authorList>
            <person name="Gauthier D.T."/>
            <person name="Karpathy S.E."/>
            <person name="Grizzard S.L."/>
            <person name="Batra D."/>
            <person name="Rowe L.A."/>
            <person name="Paddock C.D."/>
        </authorList>
    </citation>
    <scope>NUCLEOTIDE SEQUENCE [LARGE SCALE GENOMIC DNA]</scope>
    <source>
        <strain evidence="6 7">Tillamook 23</strain>
    </source>
</reference>
<protein>
    <recommendedName>
        <fullName evidence="2">N-acetylmuramoyl-L-alanine amidase</fullName>
        <ecNumber evidence="2">3.5.1.28</ecNumber>
    </recommendedName>
</protein>
<dbReference type="PANTHER" id="PTHR30417">
    <property type="entry name" value="N-ACETYLMURAMOYL-L-ALANINE AMIDASE AMID"/>
    <property type="match status" value="1"/>
</dbReference>
<comment type="catalytic activity">
    <reaction evidence="1">
        <text>Hydrolyzes the link between N-acetylmuramoyl residues and L-amino acid residues in certain cell-wall glycopeptides.</text>
        <dbReference type="EC" id="3.5.1.28"/>
    </reaction>
</comment>
<accession>A0A9E6MIE7</accession>
<keyword evidence="4" id="KW-0961">Cell wall biogenesis/degradation</keyword>
<feature type="domain" description="N-acetylmuramoyl-L-alanine amidase" evidence="5">
    <location>
        <begin position="36"/>
        <end position="180"/>
    </location>
</feature>
<dbReference type="EC" id="3.5.1.28" evidence="2"/>
<organism evidence="6 7">
    <name type="scientific">Rickettsia tillamookensis</name>
    <dbReference type="NCBI Taxonomy" id="2761623"/>
    <lineage>
        <taxon>Bacteria</taxon>
        <taxon>Pseudomonadati</taxon>
        <taxon>Pseudomonadota</taxon>
        <taxon>Alphaproteobacteria</taxon>
        <taxon>Rickettsiales</taxon>
        <taxon>Rickettsiaceae</taxon>
        <taxon>Rickettsieae</taxon>
        <taxon>Rickettsia</taxon>
        <taxon>spotted fever group</taxon>
    </lineage>
</organism>
<dbReference type="RefSeq" id="WP_202068391.1">
    <property type="nucleotide sequence ID" value="NZ_CP060138.2"/>
</dbReference>
<dbReference type="Pfam" id="PF01510">
    <property type="entry name" value="Amidase_2"/>
    <property type="match status" value="1"/>
</dbReference>
<name>A0A9E6MIE7_9RICK</name>
<evidence type="ECO:0000313" key="7">
    <source>
        <dbReference type="Proteomes" id="UP000595296"/>
    </source>
</evidence>
<dbReference type="InterPro" id="IPR036505">
    <property type="entry name" value="Amidase/PGRP_sf"/>
</dbReference>
<sequence length="317" mass="36624">MKTIIEIKKDYLRDMDLYPLSLGQEGETTNPQPDKCNNFNYRKNDGSPTYLMQHYTFVDFNETIKIFTTNESLSAHYVITSDGTIQEFVAPQYRAYHAGPGNLSIGSKLNPNLASNIIKDDLNSWSIGIENVNNGNEEFTPEQIEANVLLCEHLCNMYSSLNPKLMLSHADWLYDKIDPGPYFPYELLANSSEKYEVTRNFGIYPRKAELQLKQKPEEVLSYKEQAAREDIEHYQSLLREYGYDIDEEENGVLGTKTLQAVLAYNLHFNGPEILNDELKKQAWNDLWCNFSNYETRMLLSQLTENDVKCLADILDQY</sequence>
<dbReference type="InterPro" id="IPR036366">
    <property type="entry name" value="PGBDSf"/>
</dbReference>
<evidence type="ECO:0000313" key="6">
    <source>
        <dbReference type="EMBL" id="QQV75233.1"/>
    </source>
</evidence>
<dbReference type="SMART" id="SM00644">
    <property type="entry name" value="Ami_2"/>
    <property type="match status" value="1"/>
</dbReference>
<dbReference type="InterPro" id="IPR002502">
    <property type="entry name" value="Amidase_domain"/>
</dbReference>